<dbReference type="InterPro" id="IPR002401">
    <property type="entry name" value="Cyt_P450_E_grp-I"/>
</dbReference>
<evidence type="ECO:0000256" key="1">
    <source>
        <dbReference type="ARBA" id="ARBA00001971"/>
    </source>
</evidence>
<gene>
    <name evidence="6" type="primary">BQ5605_C009g05524</name>
    <name evidence="6" type="ORF">BQ5605_C009G05524</name>
</gene>
<dbReference type="PRINTS" id="PR00463">
    <property type="entry name" value="EP450I"/>
</dbReference>
<evidence type="ECO:0000256" key="3">
    <source>
        <dbReference type="ARBA" id="ARBA00023004"/>
    </source>
</evidence>
<dbReference type="Proteomes" id="UP000249464">
    <property type="component" value="Unassembled WGS sequence"/>
</dbReference>
<proteinExistence type="inferred from homology"/>
<accession>A0A2X0MDN8</accession>
<dbReference type="SUPFAM" id="SSF48264">
    <property type="entry name" value="Cytochrome P450"/>
    <property type="match status" value="1"/>
</dbReference>
<keyword evidence="7" id="KW-1185">Reference proteome</keyword>
<feature type="binding site" description="axial binding residue" evidence="4">
    <location>
        <position position="468"/>
    </location>
    <ligand>
        <name>heme</name>
        <dbReference type="ChEBI" id="CHEBI:30413"/>
    </ligand>
    <ligandPart>
        <name>Fe</name>
        <dbReference type="ChEBI" id="CHEBI:18248"/>
    </ligandPart>
</feature>
<dbReference type="InterPro" id="IPR050121">
    <property type="entry name" value="Cytochrome_P450_monoxygenase"/>
</dbReference>
<organism evidence="6 7">
    <name type="scientific">Microbotryum silenes-dioicae</name>
    <dbReference type="NCBI Taxonomy" id="796604"/>
    <lineage>
        <taxon>Eukaryota</taxon>
        <taxon>Fungi</taxon>
        <taxon>Dikarya</taxon>
        <taxon>Basidiomycota</taxon>
        <taxon>Pucciniomycotina</taxon>
        <taxon>Microbotryomycetes</taxon>
        <taxon>Microbotryales</taxon>
        <taxon>Microbotryaceae</taxon>
        <taxon>Microbotryum</taxon>
    </lineage>
</organism>
<dbReference type="InterPro" id="IPR001128">
    <property type="entry name" value="Cyt_P450"/>
</dbReference>
<dbReference type="STRING" id="796604.A0A2X0MDN8"/>
<dbReference type="PRINTS" id="PR00385">
    <property type="entry name" value="P450"/>
</dbReference>
<keyword evidence="2 4" id="KW-0479">Metal-binding</keyword>
<protein>
    <submittedName>
        <fullName evidence="6">BQ5605_C009g05524 protein</fullName>
    </submittedName>
</protein>
<dbReference type="PROSITE" id="PS00086">
    <property type="entry name" value="CYTOCHROME_P450"/>
    <property type="match status" value="1"/>
</dbReference>
<evidence type="ECO:0000313" key="7">
    <source>
        <dbReference type="Proteomes" id="UP000249464"/>
    </source>
</evidence>
<dbReference type="PANTHER" id="PTHR24305:SF190">
    <property type="entry name" value="P450, PUTATIVE (EUROFUNG)-RELATED"/>
    <property type="match status" value="1"/>
</dbReference>
<keyword evidence="5" id="KW-0560">Oxidoreductase</keyword>
<dbReference type="GO" id="GO:0004497">
    <property type="term" value="F:monooxygenase activity"/>
    <property type="evidence" value="ECO:0007669"/>
    <property type="project" value="UniProtKB-KW"/>
</dbReference>
<evidence type="ECO:0000256" key="5">
    <source>
        <dbReference type="RuleBase" id="RU000461"/>
    </source>
</evidence>
<sequence length="522" mass="58940">MSEYLEHLVGIDHHNRDDLWRYGTHPALWGTVALACIALRVFYVFYLHPLANIPGPRLAKITDAWKVYQTYKGTYTTTMRINHAKWGNAVRIGPNEVSLCEPDEIKTLYGHGTKWPKGPFYIPWAISERSHFSHLDPALHANGRRAVAAAYSTNHLLGLESFADYNTSKLFGYFDRAVANQSVCDVAHLIEWFAYDTVSEISFGKPFGFLDSGEDTRNILPAFAKGTAFVVFFACSNSWGWVSTTRAVRWFVNNVLANNSSAIFVRYSTELVGERVALKENDPESFEEKHDMLSHFFNAVDPATKQKLGFSRLVRECSTLVIAGADTTKSTMLGFLRHIYDPKNAESLARLRAEISTALEEGQLDFPVSYDQGSKLEYLQAAIKEATRMHPAVGMALQRVTPAGGAQIGPHFYPEGTLVGMSGWLVHYDPRAYGDDCEEWKPERWLDADGKSDLHKYNLAFGAGARVCLGKNISIMEMLKLLPSIVWHYDFTFENPDQPFQVNESWFAVPHDFPCRLQKREV</sequence>
<dbReference type="Pfam" id="PF00067">
    <property type="entry name" value="p450"/>
    <property type="match status" value="1"/>
</dbReference>
<evidence type="ECO:0000256" key="2">
    <source>
        <dbReference type="ARBA" id="ARBA00022723"/>
    </source>
</evidence>
<keyword evidence="3 4" id="KW-0408">Iron</keyword>
<dbReference type="CDD" id="cd11060">
    <property type="entry name" value="CYP57A1-like"/>
    <property type="match status" value="1"/>
</dbReference>
<comment type="cofactor">
    <cofactor evidence="1 4">
        <name>heme</name>
        <dbReference type="ChEBI" id="CHEBI:30413"/>
    </cofactor>
</comment>
<dbReference type="GO" id="GO:0016705">
    <property type="term" value="F:oxidoreductase activity, acting on paired donors, with incorporation or reduction of molecular oxygen"/>
    <property type="evidence" value="ECO:0007669"/>
    <property type="project" value="InterPro"/>
</dbReference>
<comment type="similarity">
    <text evidence="5">Belongs to the cytochrome P450 family.</text>
</comment>
<dbReference type="GO" id="GO:0020037">
    <property type="term" value="F:heme binding"/>
    <property type="evidence" value="ECO:0007669"/>
    <property type="project" value="InterPro"/>
</dbReference>
<dbReference type="AlphaFoldDB" id="A0A2X0MDN8"/>
<reference evidence="6 7" key="1">
    <citation type="submission" date="2016-11" db="EMBL/GenBank/DDBJ databases">
        <authorList>
            <person name="Jaros S."/>
            <person name="Januszkiewicz K."/>
            <person name="Wedrychowicz H."/>
        </authorList>
    </citation>
    <scope>NUCLEOTIDE SEQUENCE [LARGE SCALE GENOMIC DNA]</scope>
</reference>
<dbReference type="InterPro" id="IPR036396">
    <property type="entry name" value="Cyt_P450_sf"/>
</dbReference>
<dbReference type="EMBL" id="FQNC01000049">
    <property type="protein sequence ID" value="SGY81781.1"/>
    <property type="molecule type" value="Genomic_DNA"/>
</dbReference>
<name>A0A2X0MDN8_9BASI</name>
<dbReference type="GO" id="GO:0005506">
    <property type="term" value="F:iron ion binding"/>
    <property type="evidence" value="ECO:0007669"/>
    <property type="project" value="InterPro"/>
</dbReference>
<dbReference type="PANTHER" id="PTHR24305">
    <property type="entry name" value="CYTOCHROME P450"/>
    <property type="match status" value="1"/>
</dbReference>
<dbReference type="InterPro" id="IPR017972">
    <property type="entry name" value="Cyt_P450_CS"/>
</dbReference>
<keyword evidence="5" id="KW-0503">Monooxygenase</keyword>
<keyword evidence="4 5" id="KW-0349">Heme</keyword>
<evidence type="ECO:0000313" key="6">
    <source>
        <dbReference type="EMBL" id="SGY81781.1"/>
    </source>
</evidence>
<dbReference type="Gene3D" id="1.10.630.10">
    <property type="entry name" value="Cytochrome P450"/>
    <property type="match status" value="1"/>
</dbReference>
<evidence type="ECO:0000256" key="4">
    <source>
        <dbReference type="PIRSR" id="PIRSR602401-1"/>
    </source>
</evidence>